<keyword evidence="9" id="KW-1185">Reference proteome</keyword>
<dbReference type="PROSITE" id="PS50048">
    <property type="entry name" value="ZN2_CY6_FUNGAL_2"/>
    <property type="match status" value="1"/>
</dbReference>
<evidence type="ECO:0000256" key="5">
    <source>
        <dbReference type="SAM" id="Coils"/>
    </source>
</evidence>
<dbReference type="InterPro" id="IPR036864">
    <property type="entry name" value="Zn2-C6_fun-type_DNA-bd_sf"/>
</dbReference>
<feature type="compositionally biased region" description="Polar residues" evidence="6">
    <location>
        <begin position="246"/>
        <end position="260"/>
    </location>
</feature>
<dbReference type="SUPFAM" id="SSF57701">
    <property type="entry name" value="Zn2/Cys6 DNA-binding domain"/>
    <property type="match status" value="1"/>
</dbReference>
<dbReference type="InterPro" id="IPR001138">
    <property type="entry name" value="Zn2Cys6_DnaBD"/>
</dbReference>
<evidence type="ECO:0000256" key="6">
    <source>
        <dbReference type="SAM" id="MobiDB-lite"/>
    </source>
</evidence>
<feature type="region of interest" description="Disordered" evidence="6">
    <location>
        <begin position="948"/>
        <end position="967"/>
    </location>
</feature>
<dbReference type="InParanoid" id="G8YUA9"/>
<dbReference type="GO" id="GO:0000981">
    <property type="term" value="F:DNA-binding transcription factor activity, RNA polymerase II-specific"/>
    <property type="evidence" value="ECO:0007669"/>
    <property type="project" value="InterPro"/>
</dbReference>
<keyword evidence="1" id="KW-0805">Transcription regulation</keyword>
<dbReference type="PANTHER" id="PTHR31069:SF12">
    <property type="entry name" value="TRANSCRIPTION FACTOR DOMAIN-CONTAINING PROTEIN"/>
    <property type="match status" value="1"/>
</dbReference>
<dbReference type="Pfam" id="PF00172">
    <property type="entry name" value="Zn_clus"/>
    <property type="match status" value="1"/>
</dbReference>
<proteinExistence type="predicted"/>
<feature type="coiled-coil region" evidence="5">
    <location>
        <begin position="112"/>
        <end position="139"/>
    </location>
</feature>
<reference evidence="8 9" key="1">
    <citation type="journal article" date="2012" name="G3 (Bethesda)">
        <title>Pichia sorbitophila, an interspecies yeast hybrid reveals early steps of genome resolution following polyploidization.</title>
        <authorList>
            <person name="Leh Louis V."/>
            <person name="Despons L."/>
            <person name="Friedrich A."/>
            <person name="Martin T."/>
            <person name="Durrens P."/>
            <person name="Casaregola S."/>
            <person name="Neuveglise C."/>
            <person name="Fairhead C."/>
            <person name="Marck C."/>
            <person name="Cruz J.A."/>
            <person name="Straub M.L."/>
            <person name="Kugler V."/>
            <person name="Sacerdot C."/>
            <person name="Uzunov Z."/>
            <person name="Thierry A."/>
            <person name="Weiss S."/>
            <person name="Bleykasten C."/>
            <person name="De Montigny J."/>
            <person name="Jacques N."/>
            <person name="Jung P."/>
            <person name="Lemaire M."/>
            <person name="Mallet S."/>
            <person name="Morel G."/>
            <person name="Richard G.F."/>
            <person name="Sarkar A."/>
            <person name="Savel G."/>
            <person name="Schacherer J."/>
            <person name="Seret M.L."/>
            <person name="Talla E."/>
            <person name="Samson G."/>
            <person name="Jubin C."/>
            <person name="Poulain J."/>
            <person name="Vacherie B."/>
            <person name="Barbe V."/>
            <person name="Pelletier E."/>
            <person name="Sherman D.J."/>
            <person name="Westhof E."/>
            <person name="Weissenbach J."/>
            <person name="Baret P.V."/>
            <person name="Wincker P."/>
            <person name="Gaillardin C."/>
            <person name="Dujon B."/>
            <person name="Souciet J.L."/>
        </authorList>
    </citation>
    <scope>NUCLEOTIDE SEQUENCE [LARGE SCALE GENOMIC DNA]</scope>
    <source>
        <strain evidence="9">ATCC MYA-4447 / BCRC 22081 / CBS 7064 / NBRC 10061 / NRRL Y-12695</strain>
    </source>
</reference>
<keyword evidence="4" id="KW-0539">Nucleus</keyword>
<keyword evidence="2" id="KW-0238">DNA-binding</keyword>
<dbReference type="GO" id="GO:0045944">
    <property type="term" value="P:positive regulation of transcription by RNA polymerase II"/>
    <property type="evidence" value="ECO:0007669"/>
    <property type="project" value="TreeGrafter"/>
</dbReference>
<dbReference type="PANTHER" id="PTHR31069">
    <property type="entry name" value="OLEATE-ACTIVATED TRANSCRIPTION FACTOR 1-RELATED"/>
    <property type="match status" value="1"/>
</dbReference>
<dbReference type="CDD" id="cd00067">
    <property type="entry name" value="GAL4"/>
    <property type="match status" value="1"/>
</dbReference>
<dbReference type="AlphaFoldDB" id="G8YUA9"/>
<evidence type="ECO:0000259" key="7">
    <source>
        <dbReference type="PROSITE" id="PS50048"/>
    </source>
</evidence>
<dbReference type="GO" id="GO:0005634">
    <property type="term" value="C:nucleus"/>
    <property type="evidence" value="ECO:0007669"/>
    <property type="project" value="TreeGrafter"/>
</dbReference>
<dbReference type="Gene3D" id="4.10.240.10">
    <property type="entry name" value="Zn(2)-C6 fungal-type DNA-binding domain"/>
    <property type="match status" value="1"/>
</dbReference>
<accession>G8YUA9</accession>
<dbReference type="STRING" id="559304.G8YUA9"/>
<dbReference type="GO" id="GO:0008270">
    <property type="term" value="F:zinc ion binding"/>
    <property type="evidence" value="ECO:0007669"/>
    <property type="project" value="InterPro"/>
</dbReference>
<evidence type="ECO:0000256" key="2">
    <source>
        <dbReference type="ARBA" id="ARBA00023125"/>
    </source>
</evidence>
<evidence type="ECO:0000313" key="8">
    <source>
        <dbReference type="EMBL" id="CCE72442.1"/>
    </source>
</evidence>
<feature type="region of interest" description="Disordered" evidence="6">
    <location>
        <begin position="244"/>
        <end position="266"/>
    </location>
</feature>
<evidence type="ECO:0000256" key="3">
    <source>
        <dbReference type="ARBA" id="ARBA00023163"/>
    </source>
</evidence>
<dbReference type="OrthoDB" id="2406834at2759"/>
<feature type="domain" description="Zn(2)-C6 fungal-type" evidence="7">
    <location>
        <begin position="13"/>
        <end position="44"/>
    </location>
</feature>
<dbReference type="GO" id="GO:0000978">
    <property type="term" value="F:RNA polymerase II cis-regulatory region sequence-specific DNA binding"/>
    <property type="evidence" value="ECO:0007669"/>
    <property type="project" value="TreeGrafter"/>
</dbReference>
<dbReference type="EMBL" id="FO082059">
    <property type="protein sequence ID" value="CCE72442.1"/>
    <property type="molecule type" value="Genomic_DNA"/>
</dbReference>
<sequence length="1011" mass="116311">MNASRKRHRISSVCTNCRARKVRCDRRQPCIQCVKHKTSSTCQYESKFQEFYPSLVSNEPSLNENVQNLQEKEIPIESDSTAGSEVSSERVIRDNRNINYQVETPNEGASRSVHLENIIKNLRDNLSSLEKTMEKEKKGNDLVRIESVRNNDDFDFKSCVDQYKFKSSQVKSSLRPNIYQDGNERLIYPLRSESTSSTNIPLPNPVSWYSLVKNDFVFFTTFSYVQSKHITFLDIIYGQRKKPEGQYTSNDNPLNSSGQSNKKRTRLRFRRNFNQNNDVLANDIASKLNERLRKKSNISTIMIENATDSNNDNIIEPYVLKMTQGLLPNKETFNFLIKRFFTHVYPFVPLVDENDVKSHISKVLKFESDNTLIVQPAGPIDMAALAIIFILIRLASLSLTLSSTKNANHDNTKHTQGDGNKFKVSVKLVHIAQIFLDQFPILSAQNITVFQGKLLLKSYHELSPENGDNYEWGSLHLFNNFLIQTAYFMGLNRKNTDADTSLPSAADNLAKKLWFYLLKSNLLNSCSQANSMAIDVTSYDAPLPSYDVNSNVRDSIVEKAACMAYDSFYELDKILKGFVHMSSNVRLSPLVKDFVHELDKLEEFVISKYPNVNDYMKPMDRNDFFHSSVKATQFKDHLHLTSLSLSCYCQLYIFYETKNIDLSFYYLRKIILTVTDELLPNLHDCLSNIESYFGESSMILLNPFIQILAHKCNKILFLLLARVNLTIYGYKKENGLIKLETIPTSIKLMCMFSCSLMNCFLAGLSIFKRLSTQYYYAWKIFKTQSYFLNIIVSEDYYEKYYKEIEQGRIRFSDAQLQELMNISRNSLRTLSKFEKSKFFTMEDMIVHILKEKFGPSVIPSDILAPLLEENGPVEIDPSFSNDLSNIYDLSSVNSSDFFWSNTLHERFKNRASLIFDGCVSPQLGDTNISLENADSNISSWDDNTEIRSQQREKNNITEASESKETKIDSHNMSNVDTNYDVEGFCEYTGFDFNDFNEFNSFSLAELFGTGS</sequence>
<dbReference type="SMART" id="SM00066">
    <property type="entry name" value="GAL4"/>
    <property type="match status" value="1"/>
</dbReference>
<dbReference type="InterPro" id="IPR050675">
    <property type="entry name" value="OAF3"/>
</dbReference>
<gene>
    <name evidence="8" type="primary">Piso0_000010</name>
    <name evidence="8" type="ORF">GNLVRS01_PISO0A00220g</name>
</gene>
<evidence type="ECO:0000256" key="1">
    <source>
        <dbReference type="ARBA" id="ARBA00023015"/>
    </source>
</evidence>
<dbReference type="HOGENOM" id="CLU_005934_0_0_1"/>
<dbReference type="PROSITE" id="PS00463">
    <property type="entry name" value="ZN2_CY6_FUNGAL_1"/>
    <property type="match status" value="1"/>
</dbReference>
<evidence type="ECO:0000256" key="4">
    <source>
        <dbReference type="ARBA" id="ARBA00023242"/>
    </source>
</evidence>
<name>G8YUA9_PICSO</name>
<evidence type="ECO:0000313" key="9">
    <source>
        <dbReference type="Proteomes" id="UP000005222"/>
    </source>
</evidence>
<protein>
    <submittedName>
        <fullName evidence="8">Piso0_000010 protein</fullName>
    </submittedName>
</protein>
<dbReference type="CDD" id="cd12148">
    <property type="entry name" value="fungal_TF_MHR"/>
    <property type="match status" value="1"/>
</dbReference>
<keyword evidence="5" id="KW-0175">Coiled coil</keyword>
<organism evidence="8 9">
    <name type="scientific">Pichia sorbitophila (strain ATCC MYA-4447 / BCRC 22081 / CBS 7064 / NBRC 10061 / NRRL Y-12695)</name>
    <name type="common">Hybrid yeast</name>
    <dbReference type="NCBI Taxonomy" id="559304"/>
    <lineage>
        <taxon>Eukaryota</taxon>
        <taxon>Fungi</taxon>
        <taxon>Dikarya</taxon>
        <taxon>Ascomycota</taxon>
        <taxon>Saccharomycotina</taxon>
        <taxon>Pichiomycetes</taxon>
        <taxon>Debaryomycetaceae</taxon>
        <taxon>Millerozyma</taxon>
    </lineage>
</organism>
<dbReference type="FunCoup" id="G8YUA9">
    <property type="interactions" value="805"/>
</dbReference>
<keyword evidence="3" id="KW-0804">Transcription</keyword>
<dbReference type="Proteomes" id="UP000005222">
    <property type="component" value="Chromosome A"/>
</dbReference>